<proteinExistence type="inferred from homology"/>
<dbReference type="InterPro" id="IPR001451">
    <property type="entry name" value="Hexapep"/>
</dbReference>
<dbReference type="Pfam" id="PF00132">
    <property type="entry name" value="Hexapep"/>
    <property type="match status" value="1"/>
</dbReference>
<dbReference type="AlphaFoldDB" id="A0A2T0UBM0"/>
<dbReference type="EMBL" id="PVTH01000001">
    <property type="protein sequence ID" value="PRY55292.1"/>
    <property type="molecule type" value="Genomic_DNA"/>
</dbReference>
<dbReference type="GO" id="GO:0006535">
    <property type="term" value="P:cysteine biosynthetic process from serine"/>
    <property type="evidence" value="ECO:0007669"/>
    <property type="project" value="InterPro"/>
</dbReference>
<dbReference type="GO" id="GO:0009001">
    <property type="term" value="F:serine O-acetyltransferase activity"/>
    <property type="evidence" value="ECO:0007669"/>
    <property type="project" value="UniProtKB-EC"/>
</dbReference>
<name>A0A2T0UBM0_9SPHI</name>
<keyword evidence="6" id="KW-1185">Reference proteome</keyword>
<keyword evidence="2" id="KW-0677">Repeat</keyword>
<keyword evidence="1 4" id="KW-0808">Transferase</keyword>
<evidence type="ECO:0000256" key="2">
    <source>
        <dbReference type="ARBA" id="ARBA00022737"/>
    </source>
</evidence>
<organism evidence="5 6">
    <name type="scientific">Arcticibacter pallidicorallinus</name>
    <dbReference type="NCBI Taxonomy" id="1259464"/>
    <lineage>
        <taxon>Bacteria</taxon>
        <taxon>Pseudomonadati</taxon>
        <taxon>Bacteroidota</taxon>
        <taxon>Sphingobacteriia</taxon>
        <taxon>Sphingobacteriales</taxon>
        <taxon>Sphingobacteriaceae</taxon>
        <taxon>Arcticibacter</taxon>
    </lineage>
</organism>
<comment type="catalytic activity">
    <reaction evidence="4">
        <text>L-serine + acetyl-CoA = O-acetyl-L-serine + CoA</text>
        <dbReference type="Rhea" id="RHEA:24560"/>
        <dbReference type="ChEBI" id="CHEBI:33384"/>
        <dbReference type="ChEBI" id="CHEBI:57287"/>
        <dbReference type="ChEBI" id="CHEBI:57288"/>
        <dbReference type="ChEBI" id="CHEBI:58340"/>
        <dbReference type="EC" id="2.3.1.30"/>
    </reaction>
</comment>
<reference evidence="5 6" key="1">
    <citation type="submission" date="2018-03" db="EMBL/GenBank/DDBJ databases">
        <title>Genomic Encyclopedia of Type Strains, Phase III (KMG-III): the genomes of soil and plant-associated and newly described type strains.</title>
        <authorList>
            <person name="Whitman W."/>
        </authorList>
    </citation>
    <scope>NUCLEOTIDE SEQUENCE [LARGE SCALE GENOMIC DNA]</scope>
    <source>
        <strain evidence="5 6">CGMCC 1.9313</strain>
    </source>
</reference>
<protein>
    <recommendedName>
        <fullName evidence="4">Serine acetyltransferase</fullName>
        <ecNumber evidence="4">2.3.1.30</ecNumber>
    </recommendedName>
</protein>
<evidence type="ECO:0000313" key="5">
    <source>
        <dbReference type="EMBL" id="PRY55292.1"/>
    </source>
</evidence>
<dbReference type="PANTHER" id="PTHR42811">
    <property type="entry name" value="SERINE ACETYLTRANSFERASE"/>
    <property type="match status" value="1"/>
</dbReference>
<dbReference type="InterPro" id="IPR018357">
    <property type="entry name" value="Hexapep_transf_CS"/>
</dbReference>
<evidence type="ECO:0000256" key="3">
    <source>
        <dbReference type="ARBA" id="ARBA00023315"/>
    </source>
</evidence>
<evidence type="ECO:0000313" key="6">
    <source>
        <dbReference type="Proteomes" id="UP000238034"/>
    </source>
</evidence>
<dbReference type="Proteomes" id="UP000238034">
    <property type="component" value="Unassembled WGS sequence"/>
</dbReference>
<dbReference type="PROSITE" id="PS00101">
    <property type="entry name" value="HEXAPEP_TRANSFERASES"/>
    <property type="match status" value="1"/>
</dbReference>
<dbReference type="SUPFAM" id="SSF51161">
    <property type="entry name" value="Trimeric LpxA-like enzymes"/>
    <property type="match status" value="1"/>
</dbReference>
<gene>
    <name evidence="5" type="ORF">B0I27_101261</name>
</gene>
<accession>A0A2T0UBM0</accession>
<sequence length="175" mass="19174">MSFSKLIDGIQQDFKGYSEYSKSSVKVFFKLHFYCNVLFRLSSFFYRLKLLPVARIFWLLNRVVFSIDIDPGAQLRGGMVIIHGIGVVIGRHVVSIGSFRIYQGATLGGNNGKTANTIFGDISQPIIGNNVVIGINSVVIGPVIIGDRAVIGANAVVTRDVQENEKIVGSNRVLK</sequence>
<dbReference type="OrthoDB" id="9814490at2"/>
<dbReference type="RefSeq" id="WP_106290593.1">
    <property type="nucleotide sequence ID" value="NZ_PVTH01000001.1"/>
</dbReference>
<keyword evidence="3 4" id="KW-0012">Acyltransferase</keyword>
<dbReference type="GO" id="GO:0005737">
    <property type="term" value="C:cytoplasm"/>
    <property type="evidence" value="ECO:0007669"/>
    <property type="project" value="InterPro"/>
</dbReference>
<evidence type="ECO:0000256" key="1">
    <source>
        <dbReference type="ARBA" id="ARBA00022679"/>
    </source>
</evidence>
<comment type="similarity">
    <text evidence="4">Belongs to the transferase hexapeptide repeat family.</text>
</comment>
<comment type="caution">
    <text evidence="5">The sequence shown here is derived from an EMBL/GenBank/DDBJ whole genome shotgun (WGS) entry which is preliminary data.</text>
</comment>
<evidence type="ECO:0000256" key="4">
    <source>
        <dbReference type="PIRNR" id="PIRNR000441"/>
    </source>
</evidence>
<dbReference type="EC" id="2.3.1.30" evidence="4"/>
<dbReference type="InterPro" id="IPR005881">
    <property type="entry name" value="Ser_O-AcTrfase"/>
</dbReference>
<dbReference type="InterPro" id="IPR011004">
    <property type="entry name" value="Trimer_LpxA-like_sf"/>
</dbReference>
<dbReference type="PIRSF" id="PIRSF000441">
    <property type="entry name" value="CysE"/>
    <property type="match status" value="1"/>
</dbReference>
<dbReference type="Gene3D" id="2.160.10.10">
    <property type="entry name" value="Hexapeptide repeat proteins"/>
    <property type="match status" value="1"/>
</dbReference>